<comment type="caution">
    <text evidence="5">The sequence shown here is derived from an EMBL/GenBank/DDBJ whole genome shotgun (WGS) entry which is preliminary data.</text>
</comment>
<evidence type="ECO:0000313" key="6">
    <source>
        <dbReference type="Proteomes" id="UP000266188"/>
    </source>
</evidence>
<gene>
    <name evidence="5" type="ORF">PHISCL_10143</name>
</gene>
<evidence type="ECO:0000256" key="2">
    <source>
        <dbReference type="ARBA" id="ARBA00023027"/>
    </source>
</evidence>
<feature type="region of interest" description="Disordered" evidence="3">
    <location>
        <begin position="130"/>
        <end position="167"/>
    </location>
</feature>
<evidence type="ECO:0000256" key="1">
    <source>
        <dbReference type="ARBA" id="ARBA00023002"/>
    </source>
</evidence>
<organism evidence="5 6">
    <name type="scientific">Aspergillus sclerotialis</name>
    <dbReference type="NCBI Taxonomy" id="2070753"/>
    <lineage>
        <taxon>Eukaryota</taxon>
        <taxon>Fungi</taxon>
        <taxon>Dikarya</taxon>
        <taxon>Ascomycota</taxon>
        <taxon>Pezizomycotina</taxon>
        <taxon>Eurotiomycetes</taxon>
        <taxon>Eurotiomycetidae</taxon>
        <taxon>Eurotiales</taxon>
        <taxon>Aspergillaceae</taxon>
        <taxon>Aspergillus</taxon>
        <taxon>Aspergillus subgen. Polypaecilum</taxon>
    </lineage>
</organism>
<dbReference type="EMBL" id="MVGC01000871">
    <property type="protein sequence ID" value="RJE17521.1"/>
    <property type="molecule type" value="Genomic_DNA"/>
</dbReference>
<evidence type="ECO:0000256" key="3">
    <source>
        <dbReference type="SAM" id="MobiDB-lite"/>
    </source>
</evidence>
<proteinExistence type="predicted"/>
<sequence length="232" mass="25791">MRSLQLLRYKLLRPSQSNIFQFAPVYLHGQYPRITQSTIGRQMFASEKKSVPHEVRTAAEPRQNKLYNVRLSHVEQVNPSIRLLQLTIPSESDGDQSQENGESLQQQSLIFLPGQWLDVHIPSITHAGGFSITSTPADARALPSPDPSTEPLDTEEPETTQPKAQGRPPYVELAVQEAPSNPASAWLWKPKEEILGKELDIRVGGSFVWPPSEIEMKSIKNVVLIAGGLGIK</sequence>
<dbReference type="OrthoDB" id="436496at2759"/>
<dbReference type="PROSITE" id="PS51384">
    <property type="entry name" value="FAD_FR"/>
    <property type="match status" value="1"/>
</dbReference>
<dbReference type="GO" id="GO:0016491">
    <property type="term" value="F:oxidoreductase activity"/>
    <property type="evidence" value="ECO:0007669"/>
    <property type="project" value="UniProtKB-KW"/>
</dbReference>
<keyword evidence="1" id="KW-0560">Oxidoreductase</keyword>
<dbReference type="CDD" id="cd00322">
    <property type="entry name" value="FNR_like"/>
    <property type="match status" value="1"/>
</dbReference>
<keyword evidence="2" id="KW-0520">NAD</keyword>
<evidence type="ECO:0000313" key="5">
    <source>
        <dbReference type="EMBL" id="RJE17521.1"/>
    </source>
</evidence>
<dbReference type="PANTHER" id="PTHR46505">
    <property type="entry name" value="OXIDOREDUCTASE NAD-BINDING DOMAIN-CONTAINING PROTEIN 1"/>
    <property type="match status" value="1"/>
</dbReference>
<feature type="domain" description="FAD-binding FR-type" evidence="4">
    <location>
        <begin position="64"/>
        <end position="210"/>
    </location>
</feature>
<dbReference type="Proteomes" id="UP000266188">
    <property type="component" value="Unassembled WGS sequence"/>
</dbReference>
<accession>A0A3A2ZK28</accession>
<evidence type="ECO:0000259" key="4">
    <source>
        <dbReference type="PROSITE" id="PS51384"/>
    </source>
</evidence>
<keyword evidence="6" id="KW-1185">Reference proteome</keyword>
<dbReference type="AlphaFoldDB" id="A0A3A2ZK28"/>
<dbReference type="InterPro" id="IPR052128">
    <property type="entry name" value="Oxidoreductase_NAD-binding"/>
</dbReference>
<reference evidence="6" key="1">
    <citation type="submission" date="2017-02" db="EMBL/GenBank/DDBJ databases">
        <authorList>
            <person name="Tafer H."/>
            <person name="Lopandic K."/>
        </authorList>
    </citation>
    <scope>NUCLEOTIDE SEQUENCE [LARGE SCALE GENOMIC DNA]</scope>
    <source>
        <strain evidence="6">CBS 366.77</strain>
    </source>
</reference>
<dbReference type="InterPro" id="IPR017927">
    <property type="entry name" value="FAD-bd_FR_type"/>
</dbReference>
<protein>
    <recommendedName>
        <fullName evidence="4">FAD-binding FR-type domain-containing protein</fullName>
    </recommendedName>
</protein>
<dbReference type="GO" id="GO:0005739">
    <property type="term" value="C:mitochondrion"/>
    <property type="evidence" value="ECO:0007669"/>
    <property type="project" value="TreeGrafter"/>
</dbReference>
<dbReference type="PANTHER" id="PTHR46505:SF1">
    <property type="entry name" value="OXIDOREDUCTASE NAD-BINDING DOMAIN-CONTAINING PROTEIN 1"/>
    <property type="match status" value="1"/>
</dbReference>
<name>A0A3A2ZK28_9EURO</name>
<dbReference type="STRING" id="2070753.A0A3A2ZK28"/>
<dbReference type="Gene3D" id="2.40.30.10">
    <property type="entry name" value="Translation factors"/>
    <property type="match status" value="1"/>
</dbReference>